<proteinExistence type="predicted"/>
<gene>
    <name evidence="1" type="ORF">BC938DRAFT_470939</name>
</gene>
<dbReference type="Proteomes" id="UP000274822">
    <property type="component" value="Unassembled WGS sequence"/>
</dbReference>
<organism evidence="1 2">
    <name type="scientific">Jimgerdemannia flammicorona</name>
    <dbReference type="NCBI Taxonomy" id="994334"/>
    <lineage>
        <taxon>Eukaryota</taxon>
        <taxon>Fungi</taxon>
        <taxon>Fungi incertae sedis</taxon>
        <taxon>Mucoromycota</taxon>
        <taxon>Mucoromycotina</taxon>
        <taxon>Endogonomycetes</taxon>
        <taxon>Endogonales</taxon>
        <taxon>Endogonaceae</taxon>
        <taxon>Jimgerdemannia</taxon>
    </lineage>
</organism>
<protein>
    <submittedName>
        <fullName evidence="1">Uncharacterized protein</fullName>
    </submittedName>
</protein>
<sequence length="711" mass="75557">MEILPCRGSLDISCPDNPIAEHLAVVPLLGIPFNDWLELRQDLGLLHALLIQLIQPLAFMPSAKVQIVRSGCLPDERDLRQIRPGAPVRAPGHADGDSVVAQSGLLDGALELGDEGGKTASGERDACHSIKTQPGEVEIVHLVLSKVGLCALEVLFRYVSNDEMLVRGEAEVAPMPSSELAQTSLDGEIWPVLDLSVLDEHAKVPAVVNALGPSVTVRIISEVERAGLLEFVSQMRLNLGLEPFDTAVVDSVLKACMLAVGAVSEIALDEHDLLGDIDGLVRCAEPDDVCCARVGFGVVVGHTHATTDSDVISDELVAFGNGDVTEIVGVHIHVVVGWDGDDDLELARQVGEAVQGFKVLHGVTRHLLIVQPDLVVGGGARGEVVHKADAEVVDDLVDLGKVRVGIQHDVAGLVDPADGCLQIPLEHTVELEGLACGQLERGAGVLVNEFVHSEPLLRRGNTARAADADHETERLFNSHFASFLAQVAVVLHVRPVVLENLSIGLLHAAGGFVQELLCDGTAQEIGHELVILIAELGGLGLCHHVSDTERQPQLGGPGLQASFESVCVLVVTKAELGQLSCGEGVELSVDELCGLVVVVGILGPGPIAKHSESGVGQVQVGSRERVQCAPELARVGRELALSRRAAHDHHVSLARQILHIRVIVQRHQLRLETASLRTRGELLRDALGVPVIGPEQHSERRTGGLAGQPRE</sequence>
<evidence type="ECO:0000313" key="1">
    <source>
        <dbReference type="EMBL" id="RUS33603.1"/>
    </source>
</evidence>
<keyword evidence="2" id="KW-1185">Reference proteome</keyword>
<accession>A0A433QUX7</accession>
<evidence type="ECO:0000313" key="2">
    <source>
        <dbReference type="Proteomes" id="UP000274822"/>
    </source>
</evidence>
<dbReference type="EMBL" id="RBNJ01001076">
    <property type="protein sequence ID" value="RUS33603.1"/>
    <property type="molecule type" value="Genomic_DNA"/>
</dbReference>
<name>A0A433QUX7_9FUNG</name>
<reference evidence="1 2" key="1">
    <citation type="journal article" date="2018" name="New Phytol.">
        <title>Phylogenomics of Endogonaceae and evolution of mycorrhizas within Mucoromycota.</title>
        <authorList>
            <person name="Chang Y."/>
            <person name="Desiro A."/>
            <person name="Na H."/>
            <person name="Sandor L."/>
            <person name="Lipzen A."/>
            <person name="Clum A."/>
            <person name="Barry K."/>
            <person name="Grigoriev I.V."/>
            <person name="Martin F.M."/>
            <person name="Stajich J.E."/>
            <person name="Smith M.E."/>
            <person name="Bonito G."/>
            <person name="Spatafora J.W."/>
        </authorList>
    </citation>
    <scope>NUCLEOTIDE SEQUENCE [LARGE SCALE GENOMIC DNA]</scope>
    <source>
        <strain evidence="1 2">AD002</strain>
    </source>
</reference>
<comment type="caution">
    <text evidence="1">The sequence shown here is derived from an EMBL/GenBank/DDBJ whole genome shotgun (WGS) entry which is preliminary data.</text>
</comment>
<dbReference type="AlphaFoldDB" id="A0A433QUX7"/>